<dbReference type="EMBL" id="BAAAGS010000029">
    <property type="protein sequence ID" value="GAA0538419.1"/>
    <property type="molecule type" value="Genomic_DNA"/>
</dbReference>
<dbReference type="SUPFAM" id="SSF54427">
    <property type="entry name" value="NTF2-like"/>
    <property type="match status" value="1"/>
</dbReference>
<accession>A0ABN1DAA1</accession>
<dbReference type="Proteomes" id="UP001500729">
    <property type="component" value="Unassembled WGS sequence"/>
</dbReference>
<evidence type="ECO:0000259" key="1">
    <source>
        <dbReference type="Pfam" id="PF12680"/>
    </source>
</evidence>
<dbReference type="Pfam" id="PF12680">
    <property type="entry name" value="SnoaL_2"/>
    <property type="match status" value="1"/>
</dbReference>
<keyword evidence="3" id="KW-1185">Reference proteome</keyword>
<name>A0ABN1DAA1_SACER</name>
<proteinExistence type="predicted"/>
<comment type="caution">
    <text evidence="2">The sequence shown here is derived from an EMBL/GenBank/DDBJ whole genome shotgun (WGS) entry which is preliminary data.</text>
</comment>
<dbReference type="InterPro" id="IPR032710">
    <property type="entry name" value="NTF2-like_dom_sf"/>
</dbReference>
<sequence>MPTKIFDEALRLLLDKDMRAFTELFAADCVLEFPFADAGSPTRLDGREALWEYLRDYPDRMDIREFPAVEVHRTLDPDTITAEFTAHGRTVSTGGAYEMRYIAVITVRNGLITEYRDYWSPVMAARAAGELPALVSALREEPSCAS</sequence>
<evidence type="ECO:0000313" key="2">
    <source>
        <dbReference type="EMBL" id="GAA0538419.1"/>
    </source>
</evidence>
<gene>
    <name evidence="2" type="ORF">GCM10009533_42010</name>
</gene>
<dbReference type="RefSeq" id="WP_009946097.1">
    <property type="nucleotide sequence ID" value="NZ_BAAAGS010000029.1"/>
</dbReference>
<dbReference type="Gene3D" id="3.10.450.50">
    <property type="match status" value="1"/>
</dbReference>
<protein>
    <submittedName>
        <fullName evidence="2">Nuclear transport factor 2 family protein</fullName>
    </submittedName>
</protein>
<reference evidence="2 3" key="1">
    <citation type="journal article" date="2019" name="Int. J. Syst. Evol. Microbiol.">
        <title>The Global Catalogue of Microorganisms (GCM) 10K type strain sequencing project: providing services to taxonomists for standard genome sequencing and annotation.</title>
        <authorList>
            <consortium name="The Broad Institute Genomics Platform"/>
            <consortium name="The Broad Institute Genome Sequencing Center for Infectious Disease"/>
            <person name="Wu L."/>
            <person name="Ma J."/>
        </authorList>
    </citation>
    <scope>NUCLEOTIDE SEQUENCE [LARGE SCALE GENOMIC DNA]</scope>
    <source>
        <strain evidence="2 3">JCM 10303</strain>
    </source>
</reference>
<evidence type="ECO:0000313" key="3">
    <source>
        <dbReference type="Proteomes" id="UP001500729"/>
    </source>
</evidence>
<organism evidence="2 3">
    <name type="scientific">Saccharopolyspora erythraea</name>
    <name type="common">Streptomyces erythraeus</name>
    <dbReference type="NCBI Taxonomy" id="1836"/>
    <lineage>
        <taxon>Bacteria</taxon>
        <taxon>Bacillati</taxon>
        <taxon>Actinomycetota</taxon>
        <taxon>Actinomycetes</taxon>
        <taxon>Pseudonocardiales</taxon>
        <taxon>Pseudonocardiaceae</taxon>
        <taxon>Saccharopolyspora</taxon>
    </lineage>
</organism>
<feature type="domain" description="SnoaL-like" evidence="1">
    <location>
        <begin position="11"/>
        <end position="115"/>
    </location>
</feature>
<dbReference type="InterPro" id="IPR037401">
    <property type="entry name" value="SnoaL-like"/>
</dbReference>